<dbReference type="GeneID" id="64626716"/>
<evidence type="ECO:0000313" key="2">
    <source>
        <dbReference type="Proteomes" id="UP000807769"/>
    </source>
</evidence>
<protein>
    <submittedName>
        <fullName evidence="1">Uncharacterized protein</fullName>
    </submittedName>
</protein>
<dbReference type="RefSeq" id="XP_041194897.1">
    <property type="nucleotide sequence ID" value="XM_041332699.1"/>
</dbReference>
<organism evidence="1 2">
    <name type="scientific">Suillus subaureus</name>
    <dbReference type="NCBI Taxonomy" id="48587"/>
    <lineage>
        <taxon>Eukaryota</taxon>
        <taxon>Fungi</taxon>
        <taxon>Dikarya</taxon>
        <taxon>Basidiomycota</taxon>
        <taxon>Agaricomycotina</taxon>
        <taxon>Agaricomycetes</taxon>
        <taxon>Agaricomycetidae</taxon>
        <taxon>Boletales</taxon>
        <taxon>Suillineae</taxon>
        <taxon>Suillaceae</taxon>
        <taxon>Suillus</taxon>
    </lineage>
</organism>
<dbReference type="OrthoDB" id="10559962at2759"/>
<name>A0A9P7EF58_9AGAM</name>
<evidence type="ECO:0000313" key="1">
    <source>
        <dbReference type="EMBL" id="KAG1819220.1"/>
    </source>
</evidence>
<accession>A0A9P7EF58</accession>
<comment type="caution">
    <text evidence="1">The sequence shown here is derived from an EMBL/GenBank/DDBJ whole genome shotgun (WGS) entry which is preliminary data.</text>
</comment>
<reference evidence="1" key="1">
    <citation type="journal article" date="2020" name="New Phytol.">
        <title>Comparative genomics reveals dynamic genome evolution in host specialist ectomycorrhizal fungi.</title>
        <authorList>
            <person name="Lofgren L.A."/>
            <person name="Nguyen N.H."/>
            <person name="Vilgalys R."/>
            <person name="Ruytinx J."/>
            <person name="Liao H.L."/>
            <person name="Branco S."/>
            <person name="Kuo A."/>
            <person name="LaButti K."/>
            <person name="Lipzen A."/>
            <person name="Andreopoulos W."/>
            <person name="Pangilinan J."/>
            <person name="Riley R."/>
            <person name="Hundley H."/>
            <person name="Na H."/>
            <person name="Barry K."/>
            <person name="Grigoriev I.V."/>
            <person name="Stajich J.E."/>
            <person name="Kennedy P.G."/>
        </authorList>
    </citation>
    <scope>NUCLEOTIDE SEQUENCE</scope>
    <source>
        <strain evidence="1">MN1</strain>
    </source>
</reference>
<keyword evidence="2" id="KW-1185">Reference proteome</keyword>
<sequence>MSCACVFKRKFLSLVLPQITLDQQAAISLRDYSLVKFLGDLHLVPVPDASAAYMHSLSSSAQTHNRWSIPPMYVMILMLFPTFQNTVRSWQSGTGRGSMASEKRCQKETGETDETRFDWVPFWYLKHSAEAGTGAINASISVILITIQGPARIARSMLVHYLRGGFPHNVY</sequence>
<dbReference type="EMBL" id="JABBWG010000010">
    <property type="protein sequence ID" value="KAG1819220.1"/>
    <property type="molecule type" value="Genomic_DNA"/>
</dbReference>
<dbReference type="AlphaFoldDB" id="A0A9P7EF58"/>
<dbReference type="Proteomes" id="UP000807769">
    <property type="component" value="Unassembled WGS sequence"/>
</dbReference>
<gene>
    <name evidence="1" type="ORF">BJ212DRAFT_1298460</name>
</gene>
<proteinExistence type="predicted"/>